<dbReference type="InterPro" id="IPR008984">
    <property type="entry name" value="SMAD_FHA_dom_sf"/>
</dbReference>
<dbReference type="Pfam" id="PF16183">
    <property type="entry name" value="Kinesin_assoc"/>
    <property type="match status" value="1"/>
</dbReference>
<evidence type="ECO:0000313" key="15">
    <source>
        <dbReference type="EMBL" id="ORZ25909.1"/>
    </source>
</evidence>
<evidence type="ECO:0000256" key="1">
    <source>
        <dbReference type="ARBA" id="ARBA00004245"/>
    </source>
</evidence>
<feature type="region of interest" description="Disordered" evidence="12">
    <location>
        <begin position="980"/>
        <end position="1007"/>
    </location>
</feature>
<dbReference type="Gene3D" id="2.60.200.20">
    <property type="match status" value="1"/>
</dbReference>
<dbReference type="Pfam" id="PF00225">
    <property type="entry name" value="Kinesin"/>
    <property type="match status" value="1"/>
</dbReference>
<dbReference type="GO" id="GO:0005874">
    <property type="term" value="C:microtubule"/>
    <property type="evidence" value="ECO:0007669"/>
    <property type="project" value="UniProtKB-KW"/>
</dbReference>
<dbReference type="SUPFAM" id="SSF52540">
    <property type="entry name" value="P-loop containing nucleoside triphosphate hydrolases"/>
    <property type="match status" value="1"/>
</dbReference>
<dbReference type="PRINTS" id="PR00380">
    <property type="entry name" value="KINESINHEAVY"/>
</dbReference>
<keyword evidence="5 10" id="KW-0547">Nucleotide-binding</keyword>
<dbReference type="InterPro" id="IPR036961">
    <property type="entry name" value="Kinesin_motor_dom_sf"/>
</dbReference>
<dbReference type="CDD" id="cd01365">
    <property type="entry name" value="KISc_KIF1A_KIF1B"/>
    <property type="match status" value="1"/>
</dbReference>
<dbReference type="FunFam" id="3.40.850.10:FF:000047">
    <property type="entry name" value="Kinesin family protein"/>
    <property type="match status" value="1"/>
</dbReference>
<proteinExistence type="inferred from homology"/>
<dbReference type="CDD" id="cd22705">
    <property type="entry name" value="FHA_KIF1"/>
    <property type="match status" value="1"/>
</dbReference>
<evidence type="ECO:0000259" key="13">
    <source>
        <dbReference type="PROSITE" id="PS50003"/>
    </source>
</evidence>
<evidence type="ECO:0000256" key="5">
    <source>
        <dbReference type="ARBA" id="ARBA00022741"/>
    </source>
</evidence>
<accession>A0A1X2J250</accession>
<keyword evidence="9" id="KW-0206">Cytoskeleton</keyword>
<feature type="compositionally biased region" description="Low complexity" evidence="12">
    <location>
        <begin position="1088"/>
        <end position="1101"/>
    </location>
</feature>
<evidence type="ECO:0000256" key="3">
    <source>
        <dbReference type="ARBA" id="ARBA00022490"/>
    </source>
</evidence>
<reference evidence="15 16" key="1">
    <citation type="submission" date="2016-07" db="EMBL/GenBank/DDBJ databases">
        <title>Pervasive Adenine N6-methylation of Active Genes in Fungi.</title>
        <authorList>
            <consortium name="DOE Joint Genome Institute"/>
            <person name="Mondo S.J."/>
            <person name="Dannebaum R.O."/>
            <person name="Kuo R.C."/>
            <person name="Labutti K."/>
            <person name="Haridas S."/>
            <person name="Kuo A."/>
            <person name="Salamov A."/>
            <person name="Ahrendt S.R."/>
            <person name="Lipzen A."/>
            <person name="Sullivan W."/>
            <person name="Andreopoulos W.B."/>
            <person name="Clum A."/>
            <person name="Lindquist E."/>
            <person name="Daum C."/>
            <person name="Ramamoorthy G.K."/>
            <person name="Gryganskyi A."/>
            <person name="Culley D."/>
            <person name="Magnuson J.K."/>
            <person name="James T.Y."/>
            <person name="O'Malley M.A."/>
            <person name="Stajich J.E."/>
            <person name="Spatafora J.W."/>
            <person name="Visel A."/>
            <person name="Grigoriev I.V."/>
        </authorList>
    </citation>
    <scope>NUCLEOTIDE SEQUENCE [LARGE SCALE GENOMIC DNA]</scope>
    <source>
        <strain evidence="15 16">NRRL 1336</strain>
    </source>
</reference>
<keyword evidence="4" id="KW-0493">Microtubule</keyword>
<gene>
    <name evidence="15" type="ORF">BCR42DRAFT_401189</name>
</gene>
<evidence type="ECO:0008006" key="17">
    <source>
        <dbReference type="Google" id="ProtNLM"/>
    </source>
</evidence>
<dbReference type="Proteomes" id="UP000193560">
    <property type="component" value="Unassembled WGS sequence"/>
</dbReference>
<comment type="subcellular location">
    <subcellularLocation>
        <location evidence="1">Cytoplasm</location>
        <location evidence="1">Cytoskeleton</location>
    </subcellularLocation>
</comment>
<dbReference type="InterPro" id="IPR032405">
    <property type="entry name" value="Kinesin_assoc"/>
</dbReference>
<dbReference type="GO" id="GO:0047496">
    <property type="term" value="P:vesicle transport along microtubule"/>
    <property type="evidence" value="ECO:0007669"/>
    <property type="project" value="UniProtKB-ARBA"/>
</dbReference>
<evidence type="ECO:0000256" key="9">
    <source>
        <dbReference type="ARBA" id="ARBA00023212"/>
    </source>
</evidence>
<dbReference type="InterPro" id="IPR027417">
    <property type="entry name" value="P-loop_NTPase"/>
</dbReference>
<keyword evidence="16" id="KW-1185">Reference proteome</keyword>
<evidence type="ECO:0000259" key="14">
    <source>
        <dbReference type="PROSITE" id="PS50067"/>
    </source>
</evidence>
<dbReference type="InterPro" id="IPR022164">
    <property type="entry name" value="Kinesin-like"/>
</dbReference>
<evidence type="ECO:0000256" key="6">
    <source>
        <dbReference type="ARBA" id="ARBA00022840"/>
    </source>
</evidence>
<dbReference type="EMBL" id="MCGE01000001">
    <property type="protein sequence ID" value="ORZ25909.1"/>
    <property type="molecule type" value="Genomic_DNA"/>
</dbReference>
<evidence type="ECO:0000313" key="16">
    <source>
        <dbReference type="Proteomes" id="UP000193560"/>
    </source>
</evidence>
<evidence type="ECO:0000256" key="11">
    <source>
        <dbReference type="SAM" id="Coils"/>
    </source>
</evidence>
<evidence type="ECO:0000256" key="4">
    <source>
        <dbReference type="ARBA" id="ARBA00022701"/>
    </source>
</evidence>
<dbReference type="Gene3D" id="6.10.250.2520">
    <property type="match status" value="1"/>
</dbReference>
<dbReference type="PROSITE" id="PS00411">
    <property type="entry name" value="KINESIN_MOTOR_1"/>
    <property type="match status" value="1"/>
</dbReference>
<dbReference type="InterPro" id="IPR001752">
    <property type="entry name" value="Kinesin_motor_dom"/>
</dbReference>
<dbReference type="GO" id="GO:0008017">
    <property type="term" value="F:microtubule binding"/>
    <property type="evidence" value="ECO:0007669"/>
    <property type="project" value="InterPro"/>
</dbReference>
<feature type="region of interest" description="Disordered" evidence="12">
    <location>
        <begin position="1081"/>
        <end position="1104"/>
    </location>
</feature>
<feature type="region of interest" description="Disordered" evidence="12">
    <location>
        <begin position="682"/>
        <end position="714"/>
    </location>
</feature>
<dbReference type="InterPro" id="IPR011993">
    <property type="entry name" value="PH-like_dom_sf"/>
</dbReference>
<dbReference type="SMART" id="SM00129">
    <property type="entry name" value="KISc"/>
    <property type="match status" value="1"/>
</dbReference>
<sequence length="1786" mass="201666">MQGNIKVVVRCRPLNSRELARGATCLVKMEGNQTILQNPKSSDDIKAFTFDRSYWSAGDKKDSAYADQETVYNDVGREWLNHAFDGYNCCIFAYGQTGSGKSYSMMGYGEDKGIIPRTCSELFNRINQNTDPSTTFCAEVSYIEIYNEKVRDLLNPRNKGNLKVREHPSHGPYVEDLSRLVVKSFGDIEHLMDEGNKARTVAATNMNETSSRSHAVFTIILTQKKMDTKSKQQSEKVSRFSLVDLAGSERANSTGASGVRLKEGANINRSLTTLGKVIAGLAEQTTPHSTSTAKSNKKRDSFVPYRDSVLTWLLKDSLGGNSKTAMIAAISPADFDETLSTLRYADQAKKIKTKAVVNEDPSVRLIRDLKSEIQTLKQSLLAYVPHPEQLQHGEQAEEGSTVDDGNCDSIGDKPQGASTTVPVLPSKSILITDAFGNATELTKREVVEQLKSSQKLLGDIDQSWEDRLQTTVQIQHERERALVELGITVAKNDMGVYTPRNTPHLVNLNEDPLMSECLVYQIKPGTTLVGRKMDDTSVNSDQVRDGGDGDKQQPQQYIRLSGSNILENHCRFENVDETVTIYPNEHSVTMVNGIHINEPEQLKSGYRIILGDYHVFRFNHPEEARRERDEWQRQQELTTISTVDDNSDAISNENGSISIATASMADEADWLFARREAVMHYFQQQQQQQQQYNTSNDDSLPTPPTGFETLTNEELEKLFDDVTKMRKIRKRQSSHSGSGLSQPMSPCSSTSSFSFRHSATPSTVSTMLYENGGFYGSSYSADDTDSMVDREIIRLAREELRQQLDEQKTKYEKRIQRLSSLYPLATKSTTSATLTSSQHSPFSLMSPSFGYSDDERIILAKVIHHWRAQHYVHLAETLLMNGTTISEVNSLARQLNKNVTYQLTIVHNTKSTYSAWEDDITTSRLDKTLLTLKTPTVGVLVIDNKHQCSYLWSLDRLKTRLRHMQGIRFVTDQTHHLITGSLSPKASDKKTTTNHAHSKDNVKADNDDDDDDELDLFYDSHPPQYDLIGMARMRLRHLALHVPMEQTLDVFCQQTCRLRGQLSVLIAPIARSKERQASPSIYGIVDGSSSPIPTRSSSQRTVTGDTIKQQNDALQVGQRLVFEVRIGRLTGVDKDAFTQVHAQFQLNAFGDDNNDDDSDRIYTTSQTSEFDEQSTIDFGYSKTFSMVVTEEMLAAIQNDDLTFEIFGQPQPTRLKTFQEEPCADQQLPLIEKKHNVYAWVEICELAQESGEYAPVQVEKRTVTRIGSAVNDDNKNKTTPPAPFSPSSSPLPALRSSILRHHPPGTFMLRQGHQRRILLMLRHDWILPLTTADSSTGTDTVTNGDDVSDDGLTLDGMDGLLLWIGDIRQRSSIMDDDTTTSAQDISIPLAVVTRTKDTLVLQGSWDSSMHNSLLLNRLTDAGQTVDLTIKWIFHGAPFQMDIGVQIITGSTNTINNGNGLVKRKSLLRNFFTSSSPPTNASTQQQNNDSNDSDTDADNDDNDSYKSTARRNNKNKTSVAGIYRVWERPRRLASYYVHQKINGDYHTWQQHQMEKIKTYDLARRSMLTKLEVAHTRYTLALWDLLQNRHISLDRFAVSPPNSNKKLDDSDDEPIPQPHRRHDHDDRLHAILQQWMDSKREESTGLYLINAFGSMDTSLSPSTTKNDIPLYDIHQITLNDEGQLGRNESLTFQQRGYMKIRKLSNDEGDHLKQGSRWTKRWFSLKRPYLLIYADDRETNELDFLNIKAVRVNPPVKELVNTFTLYTTINTYQCQTTNHDEMNEWVASMI</sequence>
<keyword evidence="7 11" id="KW-0175">Coiled coil</keyword>
<feature type="compositionally biased region" description="Low complexity" evidence="12">
    <location>
        <begin position="1477"/>
        <end position="1488"/>
    </location>
</feature>
<dbReference type="InterPro" id="IPR019821">
    <property type="entry name" value="Kinesin_motor_CS"/>
</dbReference>
<feature type="binding site" evidence="10">
    <location>
        <begin position="95"/>
        <end position="102"/>
    </location>
    <ligand>
        <name>ATP</name>
        <dbReference type="ChEBI" id="CHEBI:30616"/>
    </ligand>
</feature>
<dbReference type="STRING" id="90262.A0A1X2J250"/>
<dbReference type="Gene3D" id="3.40.850.10">
    <property type="entry name" value="Kinesin motor domain"/>
    <property type="match status" value="1"/>
</dbReference>
<dbReference type="SMART" id="SM00233">
    <property type="entry name" value="PH"/>
    <property type="match status" value="1"/>
</dbReference>
<dbReference type="PROSITE" id="PS50067">
    <property type="entry name" value="KINESIN_MOTOR_2"/>
    <property type="match status" value="1"/>
</dbReference>
<dbReference type="SUPFAM" id="SSF50729">
    <property type="entry name" value="PH domain-like"/>
    <property type="match status" value="1"/>
</dbReference>
<keyword evidence="3" id="KW-0963">Cytoplasm</keyword>
<feature type="compositionally biased region" description="Low complexity" evidence="12">
    <location>
        <begin position="741"/>
        <end position="755"/>
    </location>
</feature>
<evidence type="ECO:0000256" key="12">
    <source>
        <dbReference type="SAM" id="MobiDB-lite"/>
    </source>
</evidence>
<comment type="similarity">
    <text evidence="10">Belongs to the TRAFAC class myosin-kinesin ATPase superfamily. Kinesin family.</text>
</comment>
<dbReference type="Pfam" id="PF00169">
    <property type="entry name" value="PH"/>
    <property type="match status" value="1"/>
</dbReference>
<feature type="compositionally biased region" description="Basic and acidic residues" evidence="12">
    <location>
        <begin position="542"/>
        <end position="551"/>
    </location>
</feature>
<feature type="compositionally biased region" description="Acidic residues" evidence="12">
    <location>
        <begin position="1489"/>
        <end position="1500"/>
    </location>
</feature>
<keyword evidence="2" id="KW-0813">Transport</keyword>
<dbReference type="Pfam" id="PF12473">
    <property type="entry name" value="DUF3694"/>
    <property type="match status" value="1"/>
</dbReference>
<dbReference type="OrthoDB" id="3176171at2759"/>
<dbReference type="GO" id="GO:0008574">
    <property type="term" value="F:plus-end-directed microtubule motor activity"/>
    <property type="evidence" value="ECO:0007669"/>
    <property type="project" value="UniProtKB-ARBA"/>
</dbReference>
<feature type="region of interest" description="Disordered" evidence="12">
    <location>
        <begin position="1471"/>
        <end position="1511"/>
    </location>
</feature>
<evidence type="ECO:0000256" key="7">
    <source>
        <dbReference type="ARBA" id="ARBA00023054"/>
    </source>
</evidence>
<organism evidence="15 16">
    <name type="scientific">Absidia repens</name>
    <dbReference type="NCBI Taxonomy" id="90262"/>
    <lineage>
        <taxon>Eukaryota</taxon>
        <taxon>Fungi</taxon>
        <taxon>Fungi incertae sedis</taxon>
        <taxon>Mucoromycota</taxon>
        <taxon>Mucoromycotina</taxon>
        <taxon>Mucoromycetes</taxon>
        <taxon>Mucorales</taxon>
        <taxon>Cunninghamellaceae</taxon>
        <taxon>Absidia</taxon>
    </lineage>
</organism>
<feature type="region of interest" description="Disordered" evidence="12">
    <location>
        <begin position="1594"/>
        <end position="1621"/>
    </location>
</feature>
<name>A0A1X2J250_9FUNG</name>
<dbReference type="Gene3D" id="2.30.29.30">
    <property type="entry name" value="Pleckstrin-homology domain (PH domain)/Phosphotyrosine-binding domain (PTB)"/>
    <property type="match status" value="1"/>
</dbReference>
<feature type="compositionally biased region" description="Basic and acidic residues" evidence="12">
    <location>
        <begin position="986"/>
        <end position="1005"/>
    </location>
</feature>
<evidence type="ECO:0000256" key="8">
    <source>
        <dbReference type="ARBA" id="ARBA00023175"/>
    </source>
</evidence>
<keyword evidence="8 10" id="KW-0505">Motor protein</keyword>
<evidence type="ECO:0000256" key="10">
    <source>
        <dbReference type="PROSITE-ProRule" id="PRU00283"/>
    </source>
</evidence>
<keyword evidence="6 10" id="KW-0067">ATP-binding</keyword>
<feature type="region of interest" description="Disordered" evidence="12">
    <location>
        <begin position="393"/>
        <end position="421"/>
    </location>
</feature>
<feature type="region of interest" description="Disordered" evidence="12">
    <location>
        <begin position="1266"/>
        <end position="1290"/>
    </location>
</feature>
<dbReference type="PANTHER" id="PTHR47117">
    <property type="entry name" value="STAR-RELATED LIPID TRANSFER PROTEIN 9"/>
    <property type="match status" value="1"/>
</dbReference>
<feature type="domain" description="Kinesin motor" evidence="14">
    <location>
        <begin position="4"/>
        <end position="351"/>
    </location>
</feature>
<dbReference type="PROSITE" id="PS50003">
    <property type="entry name" value="PH_DOMAIN"/>
    <property type="match status" value="1"/>
</dbReference>
<dbReference type="GO" id="GO:0005524">
    <property type="term" value="F:ATP binding"/>
    <property type="evidence" value="ECO:0007669"/>
    <property type="project" value="UniProtKB-UniRule"/>
</dbReference>
<evidence type="ECO:0000256" key="2">
    <source>
        <dbReference type="ARBA" id="ARBA00022448"/>
    </source>
</evidence>
<dbReference type="GO" id="GO:0005546">
    <property type="term" value="F:phosphatidylinositol-4,5-bisphosphate binding"/>
    <property type="evidence" value="ECO:0007669"/>
    <property type="project" value="UniProtKB-ARBA"/>
</dbReference>
<comment type="caution">
    <text evidence="15">The sequence shown here is derived from an EMBL/GenBank/DDBJ whole genome shotgun (WGS) entry which is preliminary data.</text>
</comment>
<protein>
    <recommendedName>
        <fullName evidence="17">Kinesin-domain-containing protein</fullName>
    </recommendedName>
</protein>
<feature type="region of interest" description="Disordered" evidence="12">
    <location>
        <begin position="531"/>
        <end position="554"/>
    </location>
</feature>
<dbReference type="SUPFAM" id="SSF49879">
    <property type="entry name" value="SMAD/FHA domain"/>
    <property type="match status" value="1"/>
</dbReference>
<feature type="coiled-coil region" evidence="11">
    <location>
        <begin position="790"/>
        <end position="821"/>
    </location>
</feature>
<feature type="region of interest" description="Disordered" evidence="12">
    <location>
        <begin position="727"/>
        <end position="755"/>
    </location>
</feature>
<feature type="domain" description="PH" evidence="13">
    <location>
        <begin position="1688"/>
        <end position="1786"/>
    </location>
</feature>
<dbReference type="InterPro" id="IPR001849">
    <property type="entry name" value="PH_domain"/>
</dbReference>